<dbReference type="eggNOG" id="KOG0351">
    <property type="taxonomic scope" value="Eukaryota"/>
</dbReference>
<dbReference type="AlphaFoldDB" id="A1CVI8"/>
<accession>A1CVI8</accession>
<dbReference type="EMBL" id="DS027685">
    <property type="protein sequence ID" value="EAW24640.1"/>
    <property type="molecule type" value="Genomic_DNA"/>
</dbReference>
<evidence type="ECO:0000313" key="1">
    <source>
        <dbReference type="EMBL" id="EAW24640.1"/>
    </source>
</evidence>
<protein>
    <submittedName>
        <fullName evidence="1">Uncharacterized protein</fullName>
    </submittedName>
</protein>
<reference evidence="2" key="1">
    <citation type="journal article" date="2008" name="PLoS Genet.">
        <title>Genomic islands in the pathogenic filamentous fungus Aspergillus fumigatus.</title>
        <authorList>
            <person name="Fedorova N.D."/>
            <person name="Khaldi N."/>
            <person name="Joardar V.S."/>
            <person name="Maiti R."/>
            <person name="Amedeo P."/>
            <person name="Anderson M.J."/>
            <person name="Crabtree J."/>
            <person name="Silva J.C."/>
            <person name="Badger J.H."/>
            <person name="Albarraq A."/>
            <person name="Angiuoli S."/>
            <person name="Bussey H."/>
            <person name="Bowyer P."/>
            <person name="Cotty P.J."/>
            <person name="Dyer P.S."/>
            <person name="Egan A."/>
            <person name="Galens K."/>
            <person name="Fraser-Liggett C.M."/>
            <person name="Haas B.J."/>
            <person name="Inman J.M."/>
            <person name="Kent R."/>
            <person name="Lemieux S."/>
            <person name="Malavazi I."/>
            <person name="Orvis J."/>
            <person name="Roemer T."/>
            <person name="Ronning C.M."/>
            <person name="Sundaram J.P."/>
            <person name="Sutton G."/>
            <person name="Turner G."/>
            <person name="Venter J.C."/>
            <person name="White O.R."/>
            <person name="Whitty B.R."/>
            <person name="Youngman P."/>
            <person name="Wolfe K.H."/>
            <person name="Goldman G.H."/>
            <person name="Wortman J.R."/>
            <person name="Jiang B."/>
            <person name="Denning D.W."/>
            <person name="Nierman W.C."/>
        </authorList>
    </citation>
    <scope>NUCLEOTIDE SEQUENCE [LARGE SCALE GENOMIC DNA]</scope>
    <source>
        <strain evidence="2">ATCC 1020 / DSM 3700 / CBS 544.65 / FGSC A1164 / JCM 1740 / NRRL 181 / WB 181</strain>
    </source>
</reference>
<name>A1CVI8_NEOFI</name>
<dbReference type="OrthoDB" id="4493315at2759"/>
<evidence type="ECO:0000313" key="2">
    <source>
        <dbReference type="Proteomes" id="UP000006702"/>
    </source>
</evidence>
<dbReference type="VEuPathDB" id="FungiDB:NFIA_101240"/>
<dbReference type="STRING" id="331117.A1CVI8"/>
<dbReference type="Pfam" id="PF12013">
    <property type="entry name" value="OrsD"/>
    <property type="match status" value="2"/>
</dbReference>
<proteinExistence type="predicted"/>
<gene>
    <name evidence="1" type="ORF">NFIA_101240</name>
</gene>
<sequence length="1007" mass="114400">MDLFLYNPTYQVWICTAPRCQYAISPQTLLGHLRTRHQSHPTVATPALCQAVLTEMLQQPWADLSQGPCPQPSTGDPPVPGLPVYQGRGCPHCPYICRALAGLQDHRARKHKDQDGYWGQGKLSAAQAQARAQARLADRVVSCQRFYHAGPGSHFFEVTCAAQPSQQALLAAPQTPAERICAHIDQALWEAEAAATLVNGQVPSLEGHPTEVSPWLELTRWPEYLRGQDLTAVALLRCPADPVQEPLLALFSASVERLIWQAYQTIRSGQINEFNQVQINTFFREPRVWNQPIQIHLQLKTYRQYCQVWQQLVCFAYRSTRPNQPIQLRHQLNTTQLAALDQMEDTLMAFLTVLGVDPACQTFREPYSYTSYLSRLVKMAQMLVALQAVHLTRAGVVSHPADALDEMRERFLLYGVCAPFGWITRLRTYGKKIQNSTTSLGYIYWSDDEQTLSYKDLRLSMRGLCQFIASQVQLAQADLAQLFLLHEEEIREEIVPQLALHKLQDDPTKNQRGWNFLQDQQTRAALPTIGEQWLLDRVLGTDWLQEEFLQLHQIGQQDQVLWQAGAVDQYLQQVKVFLEHLLLLVHMTGGQPAQATELLSLRHSNTLHGRHRNIFIEHGLVSTVTTYHKGYSINNTTKIIHRYLPKAVSELVVYYLWLILPFCQALQKLVYGQKGPASAFLWPAGEGSWDSSQLRKVLQREAQTHLQTKMNILSYRHAAIAISRVHLKCGGFKRDYGADDAAFNEQASHGSWIAGTVYARGLQEAPGHVEARRRQYQAISREWHGFLGFETYLGPRKQPAQDDLRHDSSAILIPQAFDKPLPILPSHSNGLLCQQDPYYLFITSTMESMRKHWRTIHEWSQQTHRGRAGLKEKARGEAELQQSFQYVSWQQVFPSGPGSHYIHIRYPDRQPPAPSTDHIQTAVDEVVQAWEQAQARAKADQAIQASQLTDANPWLRMTRWADYLQGIQAHDLLACVAAPEEDPTDAIEQAVQVIYPTGGRRLYLTPI</sequence>
<keyword evidence="2" id="KW-1185">Reference proteome</keyword>
<dbReference type="HOGENOM" id="CLU_001104_3_0_1"/>
<dbReference type="Proteomes" id="UP000006702">
    <property type="component" value="Unassembled WGS sequence"/>
</dbReference>
<dbReference type="KEGG" id="nfi:NFIA_101240"/>
<dbReference type="RefSeq" id="XP_001266537.1">
    <property type="nucleotide sequence ID" value="XM_001266536.1"/>
</dbReference>
<dbReference type="InterPro" id="IPR022698">
    <property type="entry name" value="OrsD"/>
</dbReference>
<organism evidence="1 2">
    <name type="scientific">Neosartorya fischeri (strain ATCC 1020 / DSM 3700 / CBS 544.65 / FGSC A1164 / JCM 1740 / NRRL 181 / WB 181)</name>
    <name type="common">Aspergillus fischerianus</name>
    <dbReference type="NCBI Taxonomy" id="331117"/>
    <lineage>
        <taxon>Eukaryota</taxon>
        <taxon>Fungi</taxon>
        <taxon>Dikarya</taxon>
        <taxon>Ascomycota</taxon>
        <taxon>Pezizomycotina</taxon>
        <taxon>Eurotiomycetes</taxon>
        <taxon>Eurotiomycetidae</taxon>
        <taxon>Eurotiales</taxon>
        <taxon>Aspergillaceae</taxon>
        <taxon>Aspergillus</taxon>
        <taxon>Aspergillus subgen. Fumigati</taxon>
    </lineage>
</organism>
<dbReference type="GeneID" id="4593238"/>
<dbReference type="OMA" id="ERICAHI"/>